<dbReference type="SUPFAM" id="SSF69318">
    <property type="entry name" value="Integrin alpha N-terminal domain"/>
    <property type="match status" value="1"/>
</dbReference>
<evidence type="ECO:0000256" key="1">
    <source>
        <dbReference type="SAM" id="MobiDB-lite"/>
    </source>
</evidence>
<comment type="caution">
    <text evidence="2">The sequence shown here is derived from an EMBL/GenBank/DDBJ whole genome shotgun (WGS) entry which is preliminary data.</text>
</comment>
<keyword evidence="3" id="KW-1185">Reference proteome</keyword>
<organism evidence="2 3">
    <name type="scientific">Myxococcus llanfairpwllgwyngyllgogerychwyrndrobwllllantysiliogogogochensis</name>
    <dbReference type="NCBI Taxonomy" id="2590453"/>
    <lineage>
        <taxon>Bacteria</taxon>
        <taxon>Pseudomonadati</taxon>
        <taxon>Myxococcota</taxon>
        <taxon>Myxococcia</taxon>
        <taxon>Myxococcales</taxon>
        <taxon>Cystobacterineae</taxon>
        <taxon>Myxococcaceae</taxon>
        <taxon>Myxococcus</taxon>
    </lineage>
</organism>
<name>A0A540WSA5_9BACT</name>
<accession>A0A540WSA5</accession>
<dbReference type="PROSITE" id="PS51257">
    <property type="entry name" value="PROKAR_LIPOPROTEIN"/>
    <property type="match status" value="1"/>
</dbReference>
<evidence type="ECO:0008006" key="4">
    <source>
        <dbReference type="Google" id="ProtNLM"/>
    </source>
</evidence>
<proteinExistence type="predicted"/>
<reference evidence="2 3" key="1">
    <citation type="submission" date="2019-06" db="EMBL/GenBank/DDBJ databases">
        <authorList>
            <person name="Livingstone P."/>
            <person name="Whitworth D."/>
        </authorList>
    </citation>
    <scope>NUCLEOTIDE SEQUENCE [LARGE SCALE GENOMIC DNA]</scope>
    <source>
        <strain evidence="2 3">AM401</strain>
    </source>
</reference>
<sequence>MTGSKRWIFLGLMTSGLLTGCASDKAAERGTNAPGKSSPASSEAIHPEPARGEHVTQQDVNGDGKPDVWTYTVADAGANGEERFRKVRQELDLNWDGRVDLTRYFDEASALMREVMDLDYDGKVDATYFYEKGANTRRERDFDGDGRADSVTFYERGVLVRKERDTNSDGRVDYWEYWEGGQVDRIGEDLDGDGTVDKWTRNPNNAARD</sequence>
<dbReference type="AlphaFoldDB" id="A0A540WSA5"/>
<dbReference type="Proteomes" id="UP000315369">
    <property type="component" value="Unassembled WGS sequence"/>
</dbReference>
<protein>
    <recommendedName>
        <fullName evidence="4">Lipoprotein</fullName>
    </recommendedName>
</protein>
<feature type="compositionally biased region" description="Basic and acidic residues" evidence="1">
    <location>
        <begin position="45"/>
        <end position="66"/>
    </location>
</feature>
<dbReference type="OrthoDB" id="9791995at2"/>
<dbReference type="RefSeq" id="WP_141646422.1">
    <property type="nucleotide sequence ID" value="NZ_VIFM01000168.1"/>
</dbReference>
<evidence type="ECO:0000313" key="3">
    <source>
        <dbReference type="Proteomes" id="UP000315369"/>
    </source>
</evidence>
<dbReference type="EMBL" id="VIFM01000168">
    <property type="protein sequence ID" value="TQF11817.1"/>
    <property type="molecule type" value="Genomic_DNA"/>
</dbReference>
<dbReference type="InterPro" id="IPR028994">
    <property type="entry name" value="Integrin_alpha_N"/>
</dbReference>
<feature type="region of interest" description="Disordered" evidence="1">
    <location>
        <begin position="188"/>
        <end position="209"/>
    </location>
</feature>
<dbReference type="Gene3D" id="3.90.930.1">
    <property type="match status" value="1"/>
</dbReference>
<gene>
    <name evidence="2" type="ORF">FJV41_32160</name>
</gene>
<evidence type="ECO:0000313" key="2">
    <source>
        <dbReference type="EMBL" id="TQF11817.1"/>
    </source>
</evidence>
<feature type="region of interest" description="Disordered" evidence="1">
    <location>
        <begin position="26"/>
        <end position="66"/>
    </location>
</feature>